<evidence type="ECO:0000313" key="2">
    <source>
        <dbReference type="EMBL" id="ETW94530.1"/>
    </source>
</evidence>
<dbReference type="EMBL" id="AZHW01001053">
    <property type="protein sequence ID" value="ETW94530.1"/>
    <property type="molecule type" value="Genomic_DNA"/>
</dbReference>
<gene>
    <name evidence="2" type="ORF">ETSY1_34445</name>
</gene>
<dbReference type="PANTHER" id="PTHR23150">
    <property type="entry name" value="SULFATASE MODIFYING FACTOR 1, 2"/>
    <property type="match status" value="1"/>
</dbReference>
<dbReference type="InterPro" id="IPR016187">
    <property type="entry name" value="CTDL_fold"/>
</dbReference>
<dbReference type="InterPro" id="IPR051043">
    <property type="entry name" value="Sulfatase_Mod_Factor_Kinase"/>
</dbReference>
<dbReference type="Pfam" id="PF03781">
    <property type="entry name" value="FGE-sulfatase"/>
    <property type="match status" value="1"/>
</dbReference>
<dbReference type="PANTHER" id="PTHR23150:SF19">
    <property type="entry name" value="FORMYLGLYCINE-GENERATING ENZYME"/>
    <property type="match status" value="1"/>
</dbReference>
<dbReference type="InterPro" id="IPR005532">
    <property type="entry name" value="SUMF_dom"/>
</dbReference>
<dbReference type="SUPFAM" id="SSF56436">
    <property type="entry name" value="C-type lectin-like"/>
    <property type="match status" value="1"/>
</dbReference>
<proteinExistence type="predicted"/>
<sequence>MALLALLMVAPARAATGWHGETLPSGLSKHAERGVYIHHADDARMVYVTAGVFLRGTPALRMQALQAQYGDYFSGESPQQSISLSAYYIDQFEVTNRQYAQFLRAVDTHRHRDCHADEPPHKSHLPTYWRDPRLNGPAYPVTGVDWYDAVAYCRWAGKQLPTEAQWEKAARGPDGRAYPWGNTWVATYSRNVESTLGRPIHGEQLWLRVLGRLNLDALTQMTQPVGSFPLGVSPYGAHDMGGNLWEWCRDSYRQGYDPGAPVHDPMGPPPSPYKVLRGGAWSSHRGKIRAAYRNYDLLTDRHLEIGFRCVKSIK</sequence>
<reference evidence="2 3" key="1">
    <citation type="journal article" date="2014" name="Nature">
        <title>An environmental bacterial taxon with a large and distinct metabolic repertoire.</title>
        <authorList>
            <person name="Wilson M.C."/>
            <person name="Mori T."/>
            <person name="Ruckert C."/>
            <person name="Uria A.R."/>
            <person name="Helf M.J."/>
            <person name="Takada K."/>
            <person name="Gernert C."/>
            <person name="Steffens U.A."/>
            <person name="Heycke N."/>
            <person name="Schmitt S."/>
            <person name="Rinke C."/>
            <person name="Helfrich E.J."/>
            <person name="Brachmann A.O."/>
            <person name="Gurgui C."/>
            <person name="Wakimoto T."/>
            <person name="Kracht M."/>
            <person name="Crusemann M."/>
            <person name="Hentschel U."/>
            <person name="Abe I."/>
            <person name="Matsunaga S."/>
            <person name="Kalinowski J."/>
            <person name="Takeyama H."/>
            <person name="Piel J."/>
        </authorList>
    </citation>
    <scope>NUCLEOTIDE SEQUENCE [LARGE SCALE GENOMIC DNA]</scope>
    <source>
        <strain evidence="3">TSY1</strain>
    </source>
</reference>
<dbReference type="HOGENOM" id="CLU_012431_0_2_7"/>
<dbReference type="Proteomes" id="UP000019141">
    <property type="component" value="Unassembled WGS sequence"/>
</dbReference>
<dbReference type="AlphaFoldDB" id="W4LA02"/>
<dbReference type="Gene3D" id="3.90.1580.10">
    <property type="entry name" value="paralog of FGE (formylglycine-generating enzyme)"/>
    <property type="match status" value="1"/>
</dbReference>
<evidence type="ECO:0000259" key="1">
    <source>
        <dbReference type="Pfam" id="PF03781"/>
    </source>
</evidence>
<accession>W4LA02</accession>
<feature type="domain" description="Sulfatase-modifying factor enzyme-like" evidence="1">
    <location>
        <begin position="43"/>
        <end position="311"/>
    </location>
</feature>
<evidence type="ECO:0000313" key="3">
    <source>
        <dbReference type="Proteomes" id="UP000019141"/>
    </source>
</evidence>
<dbReference type="GO" id="GO:0120147">
    <property type="term" value="F:formylglycine-generating oxidase activity"/>
    <property type="evidence" value="ECO:0007669"/>
    <property type="project" value="TreeGrafter"/>
</dbReference>
<organism evidence="2 3">
    <name type="scientific">Entotheonella factor</name>
    <dbReference type="NCBI Taxonomy" id="1429438"/>
    <lineage>
        <taxon>Bacteria</taxon>
        <taxon>Pseudomonadati</taxon>
        <taxon>Nitrospinota/Tectimicrobiota group</taxon>
        <taxon>Candidatus Tectimicrobiota</taxon>
        <taxon>Candidatus Entotheonellia</taxon>
        <taxon>Candidatus Entotheonellales</taxon>
        <taxon>Candidatus Entotheonellaceae</taxon>
        <taxon>Candidatus Entotheonella</taxon>
    </lineage>
</organism>
<name>W4LA02_ENTF1</name>
<protein>
    <recommendedName>
        <fullName evidence="1">Sulfatase-modifying factor enzyme-like domain-containing protein</fullName>
    </recommendedName>
</protein>
<comment type="caution">
    <text evidence="2">The sequence shown here is derived from an EMBL/GenBank/DDBJ whole genome shotgun (WGS) entry which is preliminary data.</text>
</comment>
<dbReference type="InterPro" id="IPR042095">
    <property type="entry name" value="SUMF_sf"/>
</dbReference>
<keyword evidence="3" id="KW-1185">Reference proteome</keyword>